<name>A0A975KC77_9SPHN</name>
<dbReference type="KEGG" id="spph:KFK14_08485"/>
<evidence type="ECO:0000313" key="2">
    <source>
        <dbReference type="Proteomes" id="UP000681425"/>
    </source>
</evidence>
<dbReference type="RefSeq" id="WP_212610571.1">
    <property type="nucleotide sequence ID" value="NZ_CP073910.1"/>
</dbReference>
<proteinExistence type="predicted"/>
<protein>
    <submittedName>
        <fullName evidence="1">DUF4269 domain-containing protein</fullName>
    </submittedName>
</protein>
<gene>
    <name evidence="1" type="ORF">KFK14_08485</name>
</gene>
<reference evidence="1" key="1">
    <citation type="submission" date="2021-04" db="EMBL/GenBank/DDBJ databases">
        <title>Isolation of p-tert-butylphenol degrading bacteria Sphingobium phenoxybenzoativorans Tas13 from active sludge.</title>
        <authorList>
            <person name="Li Y."/>
        </authorList>
    </citation>
    <scope>NUCLEOTIDE SEQUENCE</scope>
    <source>
        <strain evidence="1">Tas13</strain>
    </source>
</reference>
<evidence type="ECO:0000313" key="1">
    <source>
        <dbReference type="EMBL" id="QUT07417.1"/>
    </source>
</evidence>
<sequence>MPHRRDVRSRKLSWEQALYRSGLMDMLAAFDPHVVGTLPLGVSVPGSDIDIVCHAADPAEFSALLWRNLRHRAAFGMRQWIAVPNPVIVSFTYLGWPFEIYGADQPVRDQPGWRHFMVEKRLLTLAAASFRDAVMRERRKGAKTEAAFATVLGLTGDPYEALYGLSAAPDPVLIDMLISAGYATGHRDMANETATDNDLQ</sequence>
<dbReference type="EMBL" id="CP073910">
    <property type="protein sequence ID" value="QUT07417.1"/>
    <property type="molecule type" value="Genomic_DNA"/>
</dbReference>
<keyword evidence="2" id="KW-1185">Reference proteome</keyword>
<dbReference type="Proteomes" id="UP000681425">
    <property type="component" value="Chromosome"/>
</dbReference>
<dbReference type="InterPro" id="IPR025365">
    <property type="entry name" value="DUF4269"/>
</dbReference>
<organism evidence="1 2">
    <name type="scientific">Sphingobium phenoxybenzoativorans</name>
    <dbReference type="NCBI Taxonomy" id="1592790"/>
    <lineage>
        <taxon>Bacteria</taxon>
        <taxon>Pseudomonadati</taxon>
        <taxon>Pseudomonadota</taxon>
        <taxon>Alphaproteobacteria</taxon>
        <taxon>Sphingomonadales</taxon>
        <taxon>Sphingomonadaceae</taxon>
        <taxon>Sphingobium</taxon>
    </lineage>
</organism>
<dbReference type="Pfam" id="PF14091">
    <property type="entry name" value="DUF4269"/>
    <property type="match status" value="1"/>
</dbReference>
<accession>A0A975KC77</accession>
<dbReference type="AlphaFoldDB" id="A0A975KC77"/>